<reference evidence="1 2" key="1">
    <citation type="journal article" date="2024" name="G3 (Bethesda)">
        <title>Genome assembly of Hibiscus sabdariffa L. provides insights into metabolisms of medicinal natural products.</title>
        <authorList>
            <person name="Kim T."/>
        </authorList>
    </citation>
    <scope>NUCLEOTIDE SEQUENCE [LARGE SCALE GENOMIC DNA]</scope>
    <source>
        <strain evidence="1">TK-2024</strain>
        <tissue evidence="1">Old leaves</tissue>
    </source>
</reference>
<name>A0ABR2FTB2_9ROSI</name>
<dbReference type="Proteomes" id="UP001472677">
    <property type="component" value="Unassembled WGS sequence"/>
</dbReference>
<organism evidence="1 2">
    <name type="scientific">Hibiscus sabdariffa</name>
    <name type="common">roselle</name>
    <dbReference type="NCBI Taxonomy" id="183260"/>
    <lineage>
        <taxon>Eukaryota</taxon>
        <taxon>Viridiplantae</taxon>
        <taxon>Streptophyta</taxon>
        <taxon>Embryophyta</taxon>
        <taxon>Tracheophyta</taxon>
        <taxon>Spermatophyta</taxon>
        <taxon>Magnoliopsida</taxon>
        <taxon>eudicotyledons</taxon>
        <taxon>Gunneridae</taxon>
        <taxon>Pentapetalae</taxon>
        <taxon>rosids</taxon>
        <taxon>malvids</taxon>
        <taxon>Malvales</taxon>
        <taxon>Malvaceae</taxon>
        <taxon>Malvoideae</taxon>
        <taxon>Hibiscus</taxon>
    </lineage>
</organism>
<proteinExistence type="predicted"/>
<accession>A0ABR2FTB2</accession>
<protein>
    <submittedName>
        <fullName evidence="1">Uncharacterized protein</fullName>
    </submittedName>
</protein>
<comment type="caution">
    <text evidence="1">The sequence shown here is derived from an EMBL/GenBank/DDBJ whole genome shotgun (WGS) entry which is preliminary data.</text>
</comment>
<gene>
    <name evidence="1" type="ORF">V6N12_021987</name>
</gene>
<dbReference type="EMBL" id="JBBPBM010000004">
    <property type="protein sequence ID" value="KAK8587499.1"/>
    <property type="molecule type" value="Genomic_DNA"/>
</dbReference>
<keyword evidence="2" id="KW-1185">Reference proteome</keyword>
<sequence length="133" mass="14730">MYRLSSAALIFSNLRTDDTRDRERVKEGVGILKRECPTIDQWLAIVDKAVVVAKASERFGVDEPSGAEPATIQVNSRDVTAGDTDVHDLDSVGRNAIGEWRSCSLVDHYVGLATLLTSNSIRFLHCCSYMQKQ</sequence>
<evidence type="ECO:0000313" key="1">
    <source>
        <dbReference type="EMBL" id="KAK8587499.1"/>
    </source>
</evidence>
<evidence type="ECO:0000313" key="2">
    <source>
        <dbReference type="Proteomes" id="UP001472677"/>
    </source>
</evidence>